<evidence type="ECO:0000313" key="3">
    <source>
        <dbReference type="Proteomes" id="UP000185984"/>
    </source>
</evidence>
<feature type="coiled-coil region" evidence="1">
    <location>
        <begin position="99"/>
        <end position="189"/>
    </location>
</feature>
<dbReference type="OrthoDB" id="581520at2"/>
<gene>
    <name evidence="2" type="ORF">NIES1031_06290</name>
</gene>
<dbReference type="Proteomes" id="UP000185984">
    <property type="component" value="Unassembled WGS sequence"/>
</dbReference>
<organism evidence="2 3">
    <name type="scientific">Chroogloeocystis siderophila 5.2 s.c.1</name>
    <dbReference type="NCBI Taxonomy" id="247279"/>
    <lineage>
        <taxon>Bacteria</taxon>
        <taxon>Bacillati</taxon>
        <taxon>Cyanobacteriota</taxon>
        <taxon>Cyanophyceae</taxon>
        <taxon>Oscillatoriophycideae</taxon>
        <taxon>Chroococcales</taxon>
        <taxon>Chroococcaceae</taxon>
        <taxon>Chroogloeocystis</taxon>
    </lineage>
</organism>
<evidence type="ECO:0000256" key="1">
    <source>
        <dbReference type="SAM" id="Coils"/>
    </source>
</evidence>
<accession>A0A1U7HX51</accession>
<proteinExistence type="predicted"/>
<dbReference type="AlphaFoldDB" id="A0A1U7HX51"/>
<keyword evidence="3" id="KW-1185">Reference proteome</keyword>
<evidence type="ECO:0000313" key="2">
    <source>
        <dbReference type="EMBL" id="OKH28173.1"/>
    </source>
</evidence>
<reference evidence="2 3" key="1">
    <citation type="submission" date="2016-11" db="EMBL/GenBank/DDBJ databases">
        <title>Draft Genome Sequences of Nine Cyanobacterial Strains from Diverse Habitats.</title>
        <authorList>
            <person name="Zhu T."/>
            <person name="Hou S."/>
            <person name="Lu X."/>
            <person name="Hess W.R."/>
        </authorList>
    </citation>
    <scope>NUCLEOTIDE SEQUENCE [LARGE SCALE GENOMIC DNA]</scope>
    <source>
        <strain evidence="2 3">5.2 s.c.1</strain>
    </source>
</reference>
<name>A0A1U7HX51_9CHRO</name>
<sequence length="227" mass="25915">MGQQETLQRSCRRTGEICRNITRKEIVAIAINNGWEVVPAGKEQLKACKKGHSSVPIPGHRDSTIVPNGTAHKVIKSLQQPSVKDVEYINANHKPQKVSNFYKAKINQLEVQLAAANSTNKKLKDDVEAAIDLAAETETRNAELSKEIYRQKYWIEGLKQEIANLIQQKAQQDKEMLVIAEEVEQVEQKELRIKTGGEKLTRFSRRLKPKLRLELQQIIQWLTEENL</sequence>
<keyword evidence="1" id="KW-0175">Coiled coil</keyword>
<comment type="caution">
    <text evidence="2">The sequence shown here is derived from an EMBL/GenBank/DDBJ whole genome shotgun (WGS) entry which is preliminary data.</text>
</comment>
<protein>
    <submittedName>
        <fullName evidence="2">Uncharacterized protein</fullName>
    </submittedName>
</protein>
<dbReference type="EMBL" id="MRCC01000004">
    <property type="protein sequence ID" value="OKH28173.1"/>
    <property type="molecule type" value="Genomic_DNA"/>
</dbReference>
<dbReference type="STRING" id="247279.NIES1031_06290"/>
<dbReference type="RefSeq" id="WP_073548624.1">
    <property type="nucleotide sequence ID" value="NZ_CAWMVK010000034.1"/>
</dbReference>